<evidence type="ECO:0000313" key="1">
    <source>
        <dbReference type="EMBL" id="KAJ9587585.1"/>
    </source>
</evidence>
<reference evidence="1" key="2">
    <citation type="submission" date="2023-05" db="EMBL/GenBank/DDBJ databases">
        <authorList>
            <person name="Fouks B."/>
        </authorList>
    </citation>
    <scope>NUCLEOTIDE SEQUENCE</scope>
    <source>
        <strain evidence="1">Stay&amp;Tobe</strain>
        <tissue evidence="1">Testes</tissue>
    </source>
</reference>
<keyword evidence="2" id="KW-1185">Reference proteome</keyword>
<dbReference type="EMBL" id="JASPKZ010006084">
    <property type="protein sequence ID" value="KAJ9587585.1"/>
    <property type="molecule type" value="Genomic_DNA"/>
</dbReference>
<accession>A0AAD7ZVC2</accession>
<feature type="non-terminal residue" evidence="1">
    <location>
        <position position="1"/>
    </location>
</feature>
<feature type="non-terminal residue" evidence="1">
    <location>
        <position position="91"/>
    </location>
</feature>
<reference evidence="1" key="1">
    <citation type="journal article" date="2023" name="IScience">
        <title>Live-bearing cockroach genome reveals convergent evolutionary mechanisms linked to viviparity in insects and beyond.</title>
        <authorList>
            <person name="Fouks B."/>
            <person name="Harrison M.C."/>
            <person name="Mikhailova A.A."/>
            <person name="Marchal E."/>
            <person name="English S."/>
            <person name="Carruthers M."/>
            <person name="Jennings E.C."/>
            <person name="Chiamaka E.L."/>
            <person name="Frigard R.A."/>
            <person name="Pippel M."/>
            <person name="Attardo G.M."/>
            <person name="Benoit J.B."/>
            <person name="Bornberg-Bauer E."/>
            <person name="Tobe S.S."/>
        </authorList>
    </citation>
    <scope>NUCLEOTIDE SEQUENCE</scope>
    <source>
        <strain evidence="1">Stay&amp;Tobe</strain>
    </source>
</reference>
<gene>
    <name evidence="1" type="ORF">L9F63_018967</name>
</gene>
<sequence>QKINGAMKKYVIRQQAGSKKITTRIMLMAHSSISSPPCSISKEESLHVIIVITTFKLLFSWIDYLPLYNFLRNQQLILTQKKGVMSRLDRL</sequence>
<organism evidence="1 2">
    <name type="scientific">Diploptera punctata</name>
    <name type="common">Pacific beetle cockroach</name>
    <dbReference type="NCBI Taxonomy" id="6984"/>
    <lineage>
        <taxon>Eukaryota</taxon>
        <taxon>Metazoa</taxon>
        <taxon>Ecdysozoa</taxon>
        <taxon>Arthropoda</taxon>
        <taxon>Hexapoda</taxon>
        <taxon>Insecta</taxon>
        <taxon>Pterygota</taxon>
        <taxon>Neoptera</taxon>
        <taxon>Polyneoptera</taxon>
        <taxon>Dictyoptera</taxon>
        <taxon>Blattodea</taxon>
        <taxon>Blaberoidea</taxon>
        <taxon>Blaberidae</taxon>
        <taxon>Diplopterinae</taxon>
        <taxon>Diploptera</taxon>
    </lineage>
</organism>
<dbReference type="AlphaFoldDB" id="A0AAD7ZVC2"/>
<proteinExistence type="predicted"/>
<dbReference type="Proteomes" id="UP001233999">
    <property type="component" value="Unassembled WGS sequence"/>
</dbReference>
<name>A0AAD7ZVC2_DIPPU</name>
<protein>
    <submittedName>
        <fullName evidence="1">Uncharacterized protein</fullName>
    </submittedName>
</protein>
<evidence type="ECO:0000313" key="2">
    <source>
        <dbReference type="Proteomes" id="UP001233999"/>
    </source>
</evidence>
<comment type="caution">
    <text evidence="1">The sequence shown here is derived from an EMBL/GenBank/DDBJ whole genome shotgun (WGS) entry which is preliminary data.</text>
</comment>